<dbReference type="InterPro" id="IPR043150">
    <property type="entry name" value="Phytochrome_PHY_sf"/>
</dbReference>
<gene>
    <name evidence="7" type="ORF">LY11_02975</name>
</gene>
<evidence type="ECO:0000313" key="8">
    <source>
        <dbReference type="Proteomes" id="UP000249754"/>
    </source>
</evidence>
<comment type="caution">
    <text evidence="7">The sequence shown here is derived from an EMBL/GenBank/DDBJ whole genome shotgun (WGS) entry which is preliminary data.</text>
</comment>
<dbReference type="InterPro" id="IPR016132">
    <property type="entry name" value="Phyto_chromo_attachment"/>
</dbReference>
<keyword evidence="2" id="KW-0716">Sensory transduction</keyword>
<dbReference type="PROSITE" id="PS50046">
    <property type="entry name" value="PHYTOCHROME_2"/>
    <property type="match status" value="1"/>
</dbReference>
<dbReference type="EMBL" id="QLLR01000015">
    <property type="protein sequence ID" value="RAJ29083.1"/>
    <property type="molecule type" value="Genomic_DNA"/>
</dbReference>
<evidence type="ECO:0000256" key="3">
    <source>
        <dbReference type="ARBA" id="ARBA00022991"/>
    </source>
</evidence>
<evidence type="ECO:0000259" key="6">
    <source>
        <dbReference type="PROSITE" id="PS50112"/>
    </source>
</evidence>
<evidence type="ECO:0000256" key="4">
    <source>
        <dbReference type="ARBA" id="ARBA00023170"/>
    </source>
</evidence>
<organism evidence="7 8">
    <name type="scientific">Pedobacter cryoconitis</name>
    <dbReference type="NCBI Taxonomy" id="188932"/>
    <lineage>
        <taxon>Bacteria</taxon>
        <taxon>Pseudomonadati</taxon>
        <taxon>Bacteroidota</taxon>
        <taxon>Sphingobacteriia</taxon>
        <taxon>Sphingobacteriales</taxon>
        <taxon>Sphingobacteriaceae</taxon>
        <taxon>Pedobacter</taxon>
    </lineage>
</organism>
<dbReference type="InterPro" id="IPR013654">
    <property type="entry name" value="PAS_2"/>
</dbReference>
<dbReference type="SMART" id="SM00065">
    <property type="entry name" value="GAF"/>
    <property type="match status" value="1"/>
</dbReference>
<dbReference type="STRING" id="188932.AY601_2097"/>
<dbReference type="PRINTS" id="PR01033">
    <property type="entry name" value="PHYTOCHROME"/>
</dbReference>
<evidence type="ECO:0000256" key="2">
    <source>
        <dbReference type="ARBA" id="ARBA00022606"/>
    </source>
</evidence>
<dbReference type="AlphaFoldDB" id="A0A327SNF0"/>
<dbReference type="GO" id="GO:0006355">
    <property type="term" value="P:regulation of DNA-templated transcription"/>
    <property type="evidence" value="ECO:0007669"/>
    <property type="project" value="InterPro"/>
</dbReference>
<dbReference type="PROSITE" id="PS50112">
    <property type="entry name" value="PAS"/>
    <property type="match status" value="1"/>
</dbReference>
<dbReference type="Pfam" id="PF08446">
    <property type="entry name" value="PAS_2"/>
    <property type="match status" value="1"/>
</dbReference>
<dbReference type="Gene3D" id="3.30.450.270">
    <property type="match status" value="1"/>
</dbReference>
<dbReference type="InterPro" id="IPR003018">
    <property type="entry name" value="GAF"/>
</dbReference>
<accession>A0A327SNF0</accession>
<dbReference type="GO" id="GO:0009584">
    <property type="term" value="P:detection of visible light"/>
    <property type="evidence" value="ECO:0007669"/>
    <property type="project" value="InterPro"/>
</dbReference>
<reference evidence="7 8" key="1">
    <citation type="submission" date="2018-06" db="EMBL/GenBank/DDBJ databases">
        <title>Genomic Encyclopedia of Archaeal and Bacterial Type Strains, Phase II (KMG-II): from individual species to whole genera.</title>
        <authorList>
            <person name="Goeker M."/>
        </authorList>
    </citation>
    <scope>NUCLEOTIDE SEQUENCE [LARGE SCALE GENOMIC DNA]</scope>
    <source>
        <strain evidence="7 8">DSM 14825</strain>
    </source>
</reference>
<keyword evidence="1" id="KW-0600">Photoreceptor protein</keyword>
<dbReference type="Pfam" id="PF01590">
    <property type="entry name" value="GAF"/>
    <property type="match status" value="1"/>
</dbReference>
<dbReference type="OrthoDB" id="9766459at2"/>
<keyword evidence="3" id="KW-0157">Chromophore</keyword>
<dbReference type="RefSeq" id="WP_111634430.1">
    <property type="nucleotide sequence ID" value="NZ_QLLR01000015.1"/>
</dbReference>
<dbReference type="InterPro" id="IPR029016">
    <property type="entry name" value="GAF-like_dom_sf"/>
</dbReference>
<evidence type="ECO:0000259" key="5">
    <source>
        <dbReference type="PROSITE" id="PS50046"/>
    </source>
</evidence>
<feature type="domain" description="PAS" evidence="6">
    <location>
        <begin position="29"/>
        <end position="84"/>
    </location>
</feature>
<dbReference type="Pfam" id="PF00360">
    <property type="entry name" value="PHY"/>
    <property type="match status" value="1"/>
</dbReference>
<dbReference type="InterPro" id="IPR013515">
    <property type="entry name" value="Phytochrome_cen-reg"/>
</dbReference>
<evidence type="ECO:0000256" key="1">
    <source>
        <dbReference type="ARBA" id="ARBA00022543"/>
    </source>
</evidence>
<dbReference type="InterPro" id="IPR001294">
    <property type="entry name" value="Phytochrome"/>
</dbReference>
<feature type="domain" description="Phytochrome chromophore attachment site" evidence="5">
    <location>
        <begin position="145"/>
        <end position="303"/>
    </location>
</feature>
<dbReference type="SUPFAM" id="SSF55785">
    <property type="entry name" value="PYP-like sensor domain (PAS domain)"/>
    <property type="match status" value="1"/>
</dbReference>
<protein>
    <submittedName>
        <fullName evidence="7">PAS domain-containing protein</fullName>
    </submittedName>
</protein>
<dbReference type="SUPFAM" id="SSF55781">
    <property type="entry name" value="GAF domain-like"/>
    <property type="match status" value="2"/>
</dbReference>
<dbReference type="GO" id="GO:0009881">
    <property type="term" value="F:photoreceptor activity"/>
    <property type="evidence" value="ECO:0007669"/>
    <property type="project" value="UniProtKB-KW"/>
</dbReference>
<evidence type="ECO:0000313" key="7">
    <source>
        <dbReference type="EMBL" id="RAJ29083.1"/>
    </source>
</evidence>
<dbReference type="InterPro" id="IPR000014">
    <property type="entry name" value="PAS"/>
</dbReference>
<keyword evidence="4" id="KW-0675">Receptor</keyword>
<dbReference type="Gene3D" id="3.30.450.40">
    <property type="match status" value="1"/>
</dbReference>
<dbReference type="Gene3D" id="3.30.450.20">
    <property type="entry name" value="PAS domain"/>
    <property type="match status" value="1"/>
</dbReference>
<dbReference type="InterPro" id="IPR035965">
    <property type="entry name" value="PAS-like_dom_sf"/>
</dbReference>
<dbReference type="CDD" id="cd00130">
    <property type="entry name" value="PAS"/>
    <property type="match status" value="1"/>
</dbReference>
<proteinExistence type="predicted"/>
<name>A0A327SNF0_9SPHI</name>
<sequence>MTDKKNFDSDFCGSLPLHHINSIQDYGYLLIVDKKLNIIQLSENIVQLAGKRAEELINSSLVDFISSEDLVKIEELLKRGLSKRIPLYLQFTAQQQTSLFLALLHVEADYIIIELEKQEENYNRSFADVFQEVKYISTAIDQADNVQEVCNIAIHELRKIAGFDGILMYQFDKDWNGTVIAEEKDERLDQYLGQTFPASDVPKQARQMYLKNPYRLIPNRDYEPIRLYPVINPVTNAFIDLSDCNLRGVAKVHLEYMKNMKVKASMSIRVICNETLWGLISCHHLEPKYLNYELCSIFEWLSEVISTKISLIVNKQDYRNSKQIQEKRVALTDQIYAQDDIATGLLKDDSGDILELFNASGVLISINGRSETKGNIPDRADLYNLIQWFESRNLNTVYSTNSLSAIYEDAAAYSAVASGVLFIPIAQTAGDFLVCFRPEVIKNIDWGGDPNQAINFTDDGKKYHPRTSFELWKQTVEQQALPWTKNELEVAESLRSFLFEFTIKQAQQ</sequence>
<dbReference type="Proteomes" id="UP000249754">
    <property type="component" value="Unassembled WGS sequence"/>
</dbReference>